<dbReference type="EnsemblMetazoa" id="G24260.3">
    <property type="protein sequence ID" value="G24260.3:cds"/>
    <property type="gene ID" value="G24260"/>
</dbReference>
<dbReference type="Proteomes" id="UP000005408">
    <property type="component" value="Unassembled WGS sequence"/>
</dbReference>
<feature type="signal peptide" evidence="1">
    <location>
        <begin position="1"/>
        <end position="19"/>
    </location>
</feature>
<dbReference type="SUPFAM" id="SSF51445">
    <property type="entry name" value="(Trans)glycosidases"/>
    <property type="match status" value="1"/>
</dbReference>
<keyword evidence="3" id="KW-1185">Reference proteome</keyword>
<dbReference type="OMA" id="HNRWFAK"/>
<dbReference type="InterPro" id="IPR017853">
    <property type="entry name" value="GH"/>
</dbReference>
<feature type="chain" id="PRO_5036448680" evidence="1">
    <location>
        <begin position="20"/>
        <end position="756"/>
    </location>
</feature>
<evidence type="ECO:0000313" key="3">
    <source>
        <dbReference type="Proteomes" id="UP000005408"/>
    </source>
</evidence>
<dbReference type="AlphaFoldDB" id="A0A8W8KKC4"/>
<name>A0A8W8KKC4_MAGGI</name>
<accession>A0A8W8KKC4</accession>
<keyword evidence="1" id="KW-0732">Signal</keyword>
<proteinExistence type="predicted"/>
<evidence type="ECO:0000313" key="2">
    <source>
        <dbReference type="EnsemblMetazoa" id="G24260.3:cds"/>
    </source>
</evidence>
<reference evidence="2" key="1">
    <citation type="submission" date="2022-08" db="UniProtKB">
        <authorList>
            <consortium name="EnsemblMetazoa"/>
        </authorList>
    </citation>
    <scope>IDENTIFICATION</scope>
    <source>
        <strain evidence="2">05x7-T-G4-1.051#20</strain>
    </source>
</reference>
<protein>
    <submittedName>
        <fullName evidence="2">Uncharacterized protein</fullName>
    </submittedName>
</protein>
<sequence length="756" mass="84501">MGFVYQLFAFLVWVQLVRSQYPGLQVSITTDGTYSVKVNGRQWLSSAPTYFMADGAMFIGGKNGNLSLLQSSASSGYDKIGEWQTSDFFYSAGSSNITASIKTYPYELEDDFIMFSQTYHNGATRTNRADVSSVIGRFPAFSVGSQDPLVSLFYLAYGGIMVGDTGKSIGVWNKTDVAMSYGLSGGPLAIFDQEGNTVIISPFSQFMAASVTHPDFDNSVGWGVMGGVQKVPPNYQYDTILYYAKGINKAFEGWGRLMRKLYGRTDDFVKTDLTISHLGYWTDNGAYYYYLTEQNKTYEDSMLDVKNYTDSQSIPYRYFQFDSWWYYKGAGNGVKEWEPRPDIFPHGSKALVQKLDFPIALHNRFWSKDTIYAVQNKGRYLFQIDTNGTVSAPITQDFWNYLLGRARDDWGLVLYEQDWLNVEFAGLPSFLNNVNLGNLWLEEMADAAKLWKIPIQYCMSNTRHALKAVQLDIVTQARVSGDYHPGHDQWRIGVSSMLAAAIGLRPFKDTFWTTTNQPGNKYRSTEPYPGLNAVVSTLSTGPVGPGDMVGGTNRSLLMRCCNEDGMILKPSIPATSIDRQLIMTASGAMADMEVWSTYSAMSVGGTVKYFGMVLGVDTAGFKLLTKDLNFMADAQRDEYIVFEHRSPQSHVTFTTSLTMPNCTKTNFCLYHFIPEMKIGNTHTVFLMGETDKWVPVSEQRIVAITPIQDTDIVLTVAGVRGETVRISYLLDGTLQTVTCTFKLTSSLMLSISNKSC</sequence>
<organism evidence="2 3">
    <name type="scientific">Magallana gigas</name>
    <name type="common">Pacific oyster</name>
    <name type="synonym">Crassostrea gigas</name>
    <dbReference type="NCBI Taxonomy" id="29159"/>
    <lineage>
        <taxon>Eukaryota</taxon>
        <taxon>Metazoa</taxon>
        <taxon>Spiralia</taxon>
        <taxon>Lophotrochozoa</taxon>
        <taxon>Mollusca</taxon>
        <taxon>Bivalvia</taxon>
        <taxon>Autobranchia</taxon>
        <taxon>Pteriomorphia</taxon>
        <taxon>Ostreida</taxon>
        <taxon>Ostreoidea</taxon>
        <taxon>Ostreidae</taxon>
        <taxon>Magallana</taxon>
    </lineage>
</organism>
<evidence type="ECO:0000256" key="1">
    <source>
        <dbReference type="SAM" id="SignalP"/>
    </source>
</evidence>
<dbReference type="OrthoDB" id="41905at2759"/>